<dbReference type="Gene3D" id="3.40.710.10">
    <property type="entry name" value="DD-peptidase/beta-lactamase superfamily"/>
    <property type="match status" value="1"/>
</dbReference>
<evidence type="ECO:0000256" key="4">
    <source>
        <dbReference type="ARBA" id="ARBA00022645"/>
    </source>
</evidence>
<evidence type="ECO:0000256" key="16">
    <source>
        <dbReference type="ARBA" id="ARBA00034000"/>
    </source>
</evidence>
<evidence type="ECO:0000256" key="19">
    <source>
        <dbReference type="SAM" id="Phobius"/>
    </source>
</evidence>
<evidence type="ECO:0000259" key="21">
    <source>
        <dbReference type="Pfam" id="PF00912"/>
    </source>
</evidence>
<feature type="compositionally biased region" description="Low complexity" evidence="18">
    <location>
        <begin position="789"/>
        <end position="804"/>
    </location>
</feature>
<evidence type="ECO:0000256" key="18">
    <source>
        <dbReference type="SAM" id="MobiDB-lite"/>
    </source>
</evidence>
<evidence type="ECO:0000256" key="10">
    <source>
        <dbReference type="ARBA" id="ARBA00022960"/>
    </source>
</evidence>
<comment type="similarity">
    <text evidence="1">In the C-terminal section; belongs to the transpeptidase family.</text>
</comment>
<evidence type="ECO:0000256" key="17">
    <source>
        <dbReference type="ARBA" id="ARBA00049902"/>
    </source>
</evidence>
<keyword evidence="6" id="KW-0328">Glycosyltransferase</keyword>
<dbReference type="SUPFAM" id="SSF56601">
    <property type="entry name" value="beta-lactamase/transpeptidase-like"/>
    <property type="match status" value="1"/>
</dbReference>
<keyword evidence="8 19" id="KW-0812">Transmembrane</keyword>
<evidence type="ECO:0000256" key="14">
    <source>
        <dbReference type="ARBA" id="ARBA00023268"/>
    </source>
</evidence>
<evidence type="ECO:0000256" key="2">
    <source>
        <dbReference type="ARBA" id="ARBA00007739"/>
    </source>
</evidence>
<feature type="compositionally biased region" description="Gly residues" evidence="18">
    <location>
        <begin position="775"/>
        <end position="788"/>
    </location>
</feature>
<feature type="transmembrane region" description="Helical" evidence="19">
    <location>
        <begin position="23"/>
        <end position="46"/>
    </location>
</feature>
<evidence type="ECO:0000313" key="23">
    <source>
        <dbReference type="Proteomes" id="UP000183508"/>
    </source>
</evidence>
<dbReference type="Pfam" id="PF00912">
    <property type="entry name" value="Transgly"/>
    <property type="match status" value="1"/>
</dbReference>
<dbReference type="GO" id="GO:0030288">
    <property type="term" value="C:outer membrane-bounded periplasmic space"/>
    <property type="evidence" value="ECO:0007669"/>
    <property type="project" value="TreeGrafter"/>
</dbReference>
<feature type="domain" description="Glycosyl transferase family 51" evidence="21">
    <location>
        <begin position="82"/>
        <end position="247"/>
    </location>
</feature>
<name>A0A1I7GE56_9BACL</name>
<dbReference type="InterPro" id="IPR036950">
    <property type="entry name" value="PBP_transglycosylase"/>
</dbReference>
<keyword evidence="23" id="KW-1185">Reference proteome</keyword>
<evidence type="ECO:0000256" key="3">
    <source>
        <dbReference type="ARBA" id="ARBA00022475"/>
    </source>
</evidence>
<evidence type="ECO:0000256" key="9">
    <source>
        <dbReference type="ARBA" id="ARBA00022801"/>
    </source>
</evidence>
<feature type="domain" description="Penicillin-binding protein transpeptidase" evidence="20">
    <location>
        <begin position="348"/>
        <end position="615"/>
    </location>
</feature>
<keyword evidence="3" id="KW-1003">Cell membrane</keyword>
<evidence type="ECO:0000256" key="1">
    <source>
        <dbReference type="ARBA" id="ARBA00007090"/>
    </source>
</evidence>
<dbReference type="Proteomes" id="UP000183508">
    <property type="component" value="Unassembled WGS sequence"/>
</dbReference>
<dbReference type="GO" id="GO:0008955">
    <property type="term" value="F:peptidoglycan glycosyltransferase activity"/>
    <property type="evidence" value="ECO:0007669"/>
    <property type="project" value="UniProtKB-EC"/>
</dbReference>
<keyword evidence="9" id="KW-0378">Hydrolase</keyword>
<keyword evidence="10" id="KW-0133">Cell shape</keyword>
<evidence type="ECO:0000256" key="6">
    <source>
        <dbReference type="ARBA" id="ARBA00022676"/>
    </source>
</evidence>
<keyword evidence="5" id="KW-0645">Protease</keyword>
<dbReference type="InterPro" id="IPR001460">
    <property type="entry name" value="PCN-bd_Tpept"/>
</dbReference>
<dbReference type="PANTHER" id="PTHR32282:SF32">
    <property type="entry name" value="PENICILLIN-BINDING PROTEIN 2A"/>
    <property type="match status" value="1"/>
</dbReference>
<dbReference type="InterPro" id="IPR001264">
    <property type="entry name" value="Glyco_trans_51"/>
</dbReference>
<dbReference type="FunFam" id="1.10.3810.10:FF:000001">
    <property type="entry name" value="Penicillin-binding protein 1A"/>
    <property type="match status" value="1"/>
</dbReference>
<evidence type="ECO:0000256" key="11">
    <source>
        <dbReference type="ARBA" id="ARBA00022984"/>
    </source>
</evidence>
<dbReference type="InterPro" id="IPR012338">
    <property type="entry name" value="Beta-lactam/transpept-like"/>
</dbReference>
<comment type="similarity">
    <text evidence="2">In the N-terminal section; belongs to the glycosyltransferase 51 family.</text>
</comment>
<dbReference type="STRING" id="392015.SAMN05421543_102160"/>
<protein>
    <submittedName>
        <fullName evidence="22">Penicillin-binding protein 2A</fullName>
    </submittedName>
</protein>
<feature type="compositionally biased region" description="Gly residues" evidence="18">
    <location>
        <begin position="805"/>
        <end position="882"/>
    </location>
</feature>
<dbReference type="Gene3D" id="2.60.40.10">
    <property type="entry name" value="Immunoglobulins"/>
    <property type="match status" value="1"/>
</dbReference>
<dbReference type="AlphaFoldDB" id="A0A1I7GE56"/>
<evidence type="ECO:0000256" key="12">
    <source>
        <dbReference type="ARBA" id="ARBA00022989"/>
    </source>
</evidence>
<dbReference type="InterPro" id="IPR023346">
    <property type="entry name" value="Lysozyme-like_dom_sf"/>
</dbReference>
<keyword evidence="12 19" id="KW-1133">Transmembrane helix</keyword>
<dbReference type="SUPFAM" id="SSF53955">
    <property type="entry name" value="Lysozyme-like"/>
    <property type="match status" value="1"/>
</dbReference>
<evidence type="ECO:0000313" key="22">
    <source>
        <dbReference type="EMBL" id="SFU46752.1"/>
    </source>
</evidence>
<dbReference type="GO" id="GO:0008360">
    <property type="term" value="P:regulation of cell shape"/>
    <property type="evidence" value="ECO:0007669"/>
    <property type="project" value="UniProtKB-KW"/>
</dbReference>
<organism evidence="22 23">
    <name type="scientific">Alicyclobacillus macrosporangiidus</name>
    <dbReference type="NCBI Taxonomy" id="392015"/>
    <lineage>
        <taxon>Bacteria</taxon>
        <taxon>Bacillati</taxon>
        <taxon>Bacillota</taxon>
        <taxon>Bacilli</taxon>
        <taxon>Bacillales</taxon>
        <taxon>Alicyclobacillaceae</taxon>
        <taxon>Alicyclobacillus</taxon>
    </lineage>
</organism>
<keyword evidence="15" id="KW-0961">Cell wall biogenesis/degradation</keyword>
<dbReference type="GO" id="GO:0009002">
    <property type="term" value="F:serine-type D-Ala-D-Ala carboxypeptidase activity"/>
    <property type="evidence" value="ECO:0007669"/>
    <property type="project" value="UniProtKB-EC"/>
</dbReference>
<evidence type="ECO:0000256" key="15">
    <source>
        <dbReference type="ARBA" id="ARBA00023316"/>
    </source>
</evidence>
<keyword evidence="13 19" id="KW-0472">Membrane</keyword>
<comment type="catalytic activity">
    <reaction evidence="17">
        <text>[GlcNAc-(1-&gt;4)-Mur2Ac(oyl-L-Ala-gamma-D-Glu-L-Lys-D-Ala-D-Ala)](n)-di-trans,octa-cis-undecaprenyl diphosphate + beta-D-GlcNAc-(1-&gt;4)-Mur2Ac(oyl-L-Ala-gamma-D-Glu-L-Lys-D-Ala-D-Ala)-di-trans,octa-cis-undecaprenyl diphosphate = [GlcNAc-(1-&gt;4)-Mur2Ac(oyl-L-Ala-gamma-D-Glu-L-Lys-D-Ala-D-Ala)](n+1)-di-trans,octa-cis-undecaprenyl diphosphate + di-trans,octa-cis-undecaprenyl diphosphate + H(+)</text>
        <dbReference type="Rhea" id="RHEA:23708"/>
        <dbReference type="Rhea" id="RHEA-COMP:9602"/>
        <dbReference type="Rhea" id="RHEA-COMP:9603"/>
        <dbReference type="ChEBI" id="CHEBI:15378"/>
        <dbReference type="ChEBI" id="CHEBI:58405"/>
        <dbReference type="ChEBI" id="CHEBI:60033"/>
        <dbReference type="ChEBI" id="CHEBI:78435"/>
        <dbReference type="EC" id="2.4.99.28"/>
    </reaction>
</comment>
<sequence length="882" mass="91417">MTGSRTPGGRPPGGRPPGGTGRIFARLFAWLIAAVVAFTVGFFALVELYPFDASKLTEHHEPTVVYDKNGQQYMTIAGQGAYDLTYDQLPKDLVNAVVATEDHNFWDSSSIDFKGILRAAFIDLWTQSYAQGASTIQEQLAKIVYLNDKKTLSRKFSQIVLGVQINRHFTKQEILAMYLNRSFFGENAVGVGQAAYRYFGVDLRKQQNLTLSQAALLAGLLQAPSAYDPIQHPDAAIKRRNQVLDNMVKYGYITEAEANAAKAQTIRDMGVAFHNVPDDAWDNHPLFTNFLFHYAEQAGIPQEELLQGGLKVYTTVDPKVQKAIDTVFWSTNYNGDFPGPTSGTVAQGAAIFIDPKTGGVLGAAGSRKQGFVPLGMDRALQAYRSPGSSIKPLVVYGPAIESGKFGPDSVLNNQPHDFGGGYAPRNDNQNAPAQVTLRYALATSQNVAAVWTLQQIGIQTGADFAANAGIPITDGDRQHLNIALGGLEKGVSPFIMAQAYSAFANQGIEPQAHLIDKVVNDAGDTLYTFEPAAKRVMSAHTAAVMTDLLQGVVQYGTGTAAQVPGWGVAGKTGTVQYDATQSGEHQNWINAGWFDGYTPTMVGSIYLGYDVPSPEHHLTDIPHSPSYNAAKIFGDIVKLATQGMPPQQFGQTSDTQPQSTQAVYGLNATWDPVAQAVQVTWKTDLSGRVVFQISRQDNGPAATSGSPDVIGQTTQPFYEDAAVQPGESYTYTVQALDLTTQQPVGSPVSITVTLDTASGAGPGSTGGTPADGANTSGGTGGFGNGTDTGPGNTPTGDTGGTAPPGEGGTSGAPGSGSGSGTTGPGSGTPGSGGTSGSGSGTGTGGEGTGTGGTVGAGGSTGTGGSGTGPGGGPAGGAGNGTG</sequence>
<dbReference type="InterPro" id="IPR013783">
    <property type="entry name" value="Ig-like_fold"/>
</dbReference>
<comment type="catalytic activity">
    <reaction evidence="16">
        <text>Preferential cleavage: (Ac)2-L-Lys-D-Ala-|-D-Ala. Also transpeptidation of peptidyl-alanyl moieties that are N-acyl substituents of D-alanine.</text>
        <dbReference type="EC" id="3.4.16.4"/>
    </reaction>
</comment>
<accession>A0A1I7GE56</accession>
<dbReference type="PANTHER" id="PTHR32282">
    <property type="entry name" value="BINDING PROTEIN TRANSPEPTIDASE, PUTATIVE-RELATED"/>
    <property type="match status" value="1"/>
</dbReference>
<evidence type="ECO:0000256" key="13">
    <source>
        <dbReference type="ARBA" id="ARBA00023136"/>
    </source>
</evidence>
<keyword evidence="14" id="KW-0511">Multifunctional enzyme</keyword>
<feature type="region of interest" description="Disordered" evidence="18">
    <location>
        <begin position="753"/>
        <end position="882"/>
    </location>
</feature>
<evidence type="ECO:0000256" key="7">
    <source>
        <dbReference type="ARBA" id="ARBA00022679"/>
    </source>
</evidence>
<keyword evidence="4" id="KW-0121">Carboxypeptidase</keyword>
<dbReference type="GO" id="GO:0071555">
    <property type="term" value="P:cell wall organization"/>
    <property type="evidence" value="ECO:0007669"/>
    <property type="project" value="UniProtKB-KW"/>
</dbReference>
<dbReference type="OrthoDB" id="9766909at2"/>
<dbReference type="InterPro" id="IPR050396">
    <property type="entry name" value="Glycosyltr_51/Transpeptidase"/>
</dbReference>
<keyword evidence="11" id="KW-0573">Peptidoglycan synthesis</keyword>
<dbReference type="Pfam" id="PF00905">
    <property type="entry name" value="Transpeptidase"/>
    <property type="match status" value="1"/>
</dbReference>
<keyword evidence="7" id="KW-0808">Transferase</keyword>
<dbReference type="GO" id="GO:0008658">
    <property type="term" value="F:penicillin binding"/>
    <property type="evidence" value="ECO:0007669"/>
    <property type="project" value="InterPro"/>
</dbReference>
<evidence type="ECO:0000256" key="8">
    <source>
        <dbReference type="ARBA" id="ARBA00022692"/>
    </source>
</evidence>
<dbReference type="Gene3D" id="1.10.3810.10">
    <property type="entry name" value="Biosynthetic peptidoglycan transglycosylase-like"/>
    <property type="match status" value="1"/>
</dbReference>
<evidence type="ECO:0000259" key="20">
    <source>
        <dbReference type="Pfam" id="PF00905"/>
    </source>
</evidence>
<dbReference type="GO" id="GO:0006508">
    <property type="term" value="P:proteolysis"/>
    <property type="evidence" value="ECO:0007669"/>
    <property type="project" value="UniProtKB-KW"/>
</dbReference>
<proteinExistence type="inferred from homology"/>
<reference evidence="23" key="1">
    <citation type="submission" date="2016-10" db="EMBL/GenBank/DDBJ databases">
        <authorList>
            <person name="Varghese N."/>
        </authorList>
    </citation>
    <scope>NUCLEOTIDE SEQUENCE [LARGE SCALE GENOMIC DNA]</scope>
    <source>
        <strain evidence="23">DSM 17980</strain>
    </source>
</reference>
<gene>
    <name evidence="22" type="ORF">SAMN05421543_102160</name>
</gene>
<dbReference type="GO" id="GO:0009252">
    <property type="term" value="P:peptidoglycan biosynthetic process"/>
    <property type="evidence" value="ECO:0007669"/>
    <property type="project" value="UniProtKB-KW"/>
</dbReference>
<dbReference type="EMBL" id="FPBV01000002">
    <property type="protein sequence ID" value="SFU46752.1"/>
    <property type="molecule type" value="Genomic_DNA"/>
</dbReference>
<evidence type="ECO:0000256" key="5">
    <source>
        <dbReference type="ARBA" id="ARBA00022670"/>
    </source>
</evidence>